<comment type="subcellular location">
    <subcellularLocation>
        <location evidence="1">Membrane</location>
    </subcellularLocation>
</comment>
<dbReference type="InterPro" id="IPR000276">
    <property type="entry name" value="GPCR_Rhodpsn"/>
</dbReference>
<dbReference type="PANTHER" id="PTHR46641:SF2">
    <property type="entry name" value="FMRFAMIDE RECEPTOR"/>
    <property type="match status" value="1"/>
</dbReference>
<organism evidence="7 8">
    <name type="scientific">Dimorphilus gyrociliatus</name>
    <dbReference type="NCBI Taxonomy" id="2664684"/>
    <lineage>
        <taxon>Eukaryota</taxon>
        <taxon>Metazoa</taxon>
        <taxon>Spiralia</taxon>
        <taxon>Lophotrochozoa</taxon>
        <taxon>Annelida</taxon>
        <taxon>Polychaeta</taxon>
        <taxon>Polychaeta incertae sedis</taxon>
        <taxon>Dinophilidae</taxon>
        <taxon>Dimorphilus</taxon>
    </lineage>
</organism>
<protein>
    <recommendedName>
        <fullName evidence="6">G-protein coupled receptors family 1 profile domain-containing protein</fullName>
    </recommendedName>
</protein>
<gene>
    <name evidence="7" type="ORF">DGYR_LOCUS11319</name>
</gene>
<dbReference type="InterPro" id="IPR017452">
    <property type="entry name" value="GPCR_Rhodpsn_7TM"/>
</dbReference>
<feature type="transmembrane region" description="Helical" evidence="5">
    <location>
        <begin position="215"/>
        <end position="235"/>
    </location>
</feature>
<feature type="transmembrane region" description="Helical" evidence="5">
    <location>
        <begin position="80"/>
        <end position="101"/>
    </location>
</feature>
<evidence type="ECO:0000256" key="4">
    <source>
        <dbReference type="ARBA" id="ARBA00023136"/>
    </source>
</evidence>
<dbReference type="AlphaFoldDB" id="A0A7I8W7I2"/>
<feature type="transmembrane region" description="Helical" evidence="5">
    <location>
        <begin position="12"/>
        <end position="30"/>
    </location>
</feature>
<feature type="transmembrane region" description="Helical" evidence="5">
    <location>
        <begin position="122"/>
        <end position="142"/>
    </location>
</feature>
<sequence length="373" mass="42190">MAIFWLEGVATVVVVCPGLIGNILTILVLFQRSMKTSTNHFLTALAFWDSIVLIMSTLLMSVGQIIPIYKEEIHPFIVSYTYPIALISQTATIYLTVSFTVERYIAVCHPLRAASMCTRTRAKLVIGAVSLASTLYNIPRWFEYRPGYKDGKFQAVSALLLNIEKYKRIYYILYVPMMYIIPLVVLAILNTFLVRAVRESTRNHQTMNVRQHRENNVTIMLASVVVVFIVCQLPAMVYNVGYVITSNERAFEMDWAILSSVRNFSVTVNSSINFILYCAFGQKFRRTFLQTFCQKCFPADRSSAQYALVQYSKPPSSVHPRRWASTPSSSTVNRPLSGVSSYRIDNCLLATSRGNLHEDNPLPDVVVSPNTNI</sequence>
<dbReference type="CDD" id="cd14978">
    <property type="entry name" value="7tmA_FMRFamide_R-like"/>
    <property type="match status" value="1"/>
</dbReference>
<proteinExistence type="predicted"/>
<keyword evidence="2 5" id="KW-0812">Transmembrane</keyword>
<dbReference type="Pfam" id="PF00001">
    <property type="entry name" value="7tm_1"/>
    <property type="match status" value="1"/>
</dbReference>
<dbReference type="PRINTS" id="PR00237">
    <property type="entry name" value="GPCRRHODOPSN"/>
</dbReference>
<dbReference type="GO" id="GO:0004930">
    <property type="term" value="F:G protein-coupled receptor activity"/>
    <property type="evidence" value="ECO:0007669"/>
    <property type="project" value="InterPro"/>
</dbReference>
<dbReference type="PANTHER" id="PTHR46641">
    <property type="entry name" value="FMRFAMIDE RECEPTOR-RELATED"/>
    <property type="match status" value="1"/>
</dbReference>
<dbReference type="OrthoDB" id="10011262at2759"/>
<dbReference type="SUPFAM" id="SSF81321">
    <property type="entry name" value="Family A G protein-coupled receptor-like"/>
    <property type="match status" value="1"/>
</dbReference>
<evidence type="ECO:0000259" key="6">
    <source>
        <dbReference type="PROSITE" id="PS50262"/>
    </source>
</evidence>
<dbReference type="InterPro" id="IPR052954">
    <property type="entry name" value="GPCR-Ligand_Int"/>
</dbReference>
<evidence type="ECO:0000256" key="5">
    <source>
        <dbReference type="SAM" id="Phobius"/>
    </source>
</evidence>
<feature type="transmembrane region" description="Helical" evidence="5">
    <location>
        <begin position="42"/>
        <end position="68"/>
    </location>
</feature>
<comment type="caution">
    <text evidence="7">The sequence shown here is derived from an EMBL/GenBank/DDBJ whole genome shotgun (WGS) entry which is preliminary data.</text>
</comment>
<dbReference type="PROSITE" id="PS50262">
    <property type="entry name" value="G_PROTEIN_RECEP_F1_2"/>
    <property type="match status" value="1"/>
</dbReference>
<dbReference type="EMBL" id="CAJFCJ010000019">
    <property type="protein sequence ID" value="CAD5123660.1"/>
    <property type="molecule type" value="Genomic_DNA"/>
</dbReference>
<feature type="domain" description="G-protein coupled receptors family 1 profile" evidence="6">
    <location>
        <begin position="21"/>
        <end position="277"/>
    </location>
</feature>
<name>A0A7I8W7I2_9ANNE</name>
<accession>A0A7I8W7I2</accession>
<keyword evidence="8" id="KW-1185">Reference proteome</keyword>
<keyword evidence="4 5" id="KW-0472">Membrane</keyword>
<dbReference type="Proteomes" id="UP000549394">
    <property type="component" value="Unassembled WGS sequence"/>
</dbReference>
<reference evidence="7 8" key="1">
    <citation type="submission" date="2020-08" db="EMBL/GenBank/DDBJ databases">
        <authorList>
            <person name="Hejnol A."/>
        </authorList>
    </citation>
    <scope>NUCLEOTIDE SEQUENCE [LARGE SCALE GENOMIC DNA]</scope>
</reference>
<keyword evidence="3 5" id="KW-1133">Transmembrane helix</keyword>
<evidence type="ECO:0000256" key="3">
    <source>
        <dbReference type="ARBA" id="ARBA00022989"/>
    </source>
</evidence>
<evidence type="ECO:0000313" key="8">
    <source>
        <dbReference type="Proteomes" id="UP000549394"/>
    </source>
</evidence>
<evidence type="ECO:0000313" key="7">
    <source>
        <dbReference type="EMBL" id="CAD5123660.1"/>
    </source>
</evidence>
<evidence type="ECO:0000256" key="1">
    <source>
        <dbReference type="ARBA" id="ARBA00004370"/>
    </source>
</evidence>
<evidence type="ECO:0000256" key="2">
    <source>
        <dbReference type="ARBA" id="ARBA00022692"/>
    </source>
</evidence>
<dbReference type="Gene3D" id="1.20.1070.10">
    <property type="entry name" value="Rhodopsin 7-helix transmembrane proteins"/>
    <property type="match status" value="1"/>
</dbReference>
<feature type="transmembrane region" description="Helical" evidence="5">
    <location>
        <begin position="255"/>
        <end position="280"/>
    </location>
</feature>
<feature type="transmembrane region" description="Helical" evidence="5">
    <location>
        <begin position="169"/>
        <end position="194"/>
    </location>
</feature>
<dbReference type="GO" id="GO:0016020">
    <property type="term" value="C:membrane"/>
    <property type="evidence" value="ECO:0007669"/>
    <property type="project" value="UniProtKB-SubCell"/>
</dbReference>